<sequence length="112" mass="12452">MWNILDFITNALYLATVALRTCAYFMVQAEKQNGSYDLAFAPRKDWDAYDPTLISEGLFAAANIFSSLKLVHIFTVNPYLGPLQISLGRMVFDIMKFAPASTLAVVFAFAAD</sequence>
<dbReference type="RefSeq" id="XP_014679441.1">
    <property type="nucleotide sequence ID" value="XM_014823955.1"/>
</dbReference>
<evidence type="ECO:0000313" key="4">
    <source>
        <dbReference type="Proteomes" id="UP000695022"/>
    </source>
</evidence>
<evidence type="ECO:0000256" key="3">
    <source>
        <dbReference type="ARBA" id="ARBA00023303"/>
    </source>
</evidence>
<protein>
    <submittedName>
        <fullName evidence="5">Transient receptor potential-gamma protein-like</fullName>
    </submittedName>
</protein>
<dbReference type="GeneID" id="106819309"/>
<evidence type="ECO:0000313" key="5">
    <source>
        <dbReference type="RefSeq" id="XP_014679441.1"/>
    </source>
</evidence>
<evidence type="ECO:0000256" key="2">
    <source>
        <dbReference type="ARBA" id="ARBA00023065"/>
    </source>
</evidence>
<gene>
    <name evidence="5" type="primary">LOC106819309</name>
</gene>
<keyword evidence="2" id="KW-0406">Ion transport</keyword>
<keyword evidence="4" id="KW-1185">Reference proteome</keyword>
<dbReference type="PANTHER" id="PTHR10117:SF54">
    <property type="entry name" value="TRANSIENT RECEPTOR POTENTIAL-GAMMA PROTEIN"/>
    <property type="match status" value="1"/>
</dbReference>
<reference evidence="5" key="1">
    <citation type="submission" date="2025-08" db="UniProtKB">
        <authorList>
            <consortium name="RefSeq"/>
        </authorList>
    </citation>
    <scope>IDENTIFICATION</scope>
</reference>
<dbReference type="Proteomes" id="UP000695022">
    <property type="component" value="Unplaced"/>
</dbReference>
<evidence type="ECO:0000256" key="1">
    <source>
        <dbReference type="ARBA" id="ARBA00022448"/>
    </source>
</evidence>
<proteinExistence type="predicted"/>
<keyword evidence="3" id="KW-0407">Ion channel</keyword>
<name>A0ABM1F4S0_PRICU</name>
<accession>A0ABM1F4S0</accession>
<dbReference type="InterPro" id="IPR002153">
    <property type="entry name" value="TRPC_channel"/>
</dbReference>
<organism evidence="4 5">
    <name type="scientific">Priapulus caudatus</name>
    <name type="common">Priapulid worm</name>
    <dbReference type="NCBI Taxonomy" id="37621"/>
    <lineage>
        <taxon>Eukaryota</taxon>
        <taxon>Metazoa</taxon>
        <taxon>Ecdysozoa</taxon>
        <taxon>Scalidophora</taxon>
        <taxon>Priapulida</taxon>
        <taxon>Priapulimorpha</taxon>
        <taxon>Priapulimorphida</taxon>
        <taxon>Priapulidae</taxon>
        <taxon>Priapulus</taxon>
    </lineage>
</organism>
<keyword evidence="1" id="KW-0813">Transport</keyword>
<dbReference type="PANTHER" id="PTHR10117">
    <property type="entry name" value="TRANSIENT RECEPTOR POTENTIAL CHANNEL"/>
    <property type="match status" value="1"/>
</dbReference>